<evidence type="ECO:0000313" key="1">
    <source>
        <dbReference type="EMBL" id="KAG0473769.1"/>
    </source>
</evidence>
<comment type="caution">
    <text evidence="1">The sequence shown here is derived from an EMBL/GenBank/DDBJ whole genome shotgun (WGS) entry which is preliminary data.</text>
</comment>
<keyword evidence="2" id="KW-1185">Reference proteome</keyword>
<sequence>MASTGCRPYTAWIDGPTDLTSFYSVLTYDGFCSCITDTRRRHKGEQTLKERAIHHRKQASNQ</sequence>
<proteinExistence type="predicted"/>
<evidence type="ECO:0000313" key="2">
    <source>
        <dbReference type="Proteomes" id="UP000636800"/>
    </source>
</evidence>
<gene>
    <name evidence="1" type="ORF">HPP92_015626</name>
</gene>
<organism evidence="1 2">
    <name type="scientific">Vanilla planifolia</name>
    <name type="common">Vanilla</name>
    <dbReference type="NCBI Taxonomy" id="51239"/>
    <lineage>
        <taxon>Eukaryota</taxon>
        <taxon>Viridiplantae</taxon>
        <taxon>Streptophyta</taxon>
        <taxon>Embryophyta</taxon>
        <taxon>Tracheophyta</taxon>
        <taxon>Spermatophyta</taxon>
        <taxon>Magnoliopsida</taxon>
        <taxon>Liliopsida</taxon>
        <taxon>Asparagales</taxon>
        <taxon>Orchidaceae</taxon>
        <taxon>Vanilloideae</taxon>
        <taxon>Vanilleae</taxon>
        <taxon>Vanilla</taxon>
    </lineage>
</organism>
<protein>
    <submittedName>
        <fullName evidence="1">Uncharacterized protein</fullName>
    </submittedName>
</protein>
<accession>A0A835US80</accession>
<reference evidence="1 2" key="1">
    <citation type="journal article" date="2020" name="Nat. Food">
        <title>A phased Vanilla planifolia genome enables genetic improvement of flavour and production.</title>
        <authorList>
            <person name="Hasing T."/>
            <person name="Tang H."/>
            <person name="Brym M."/>
            <person name="Khazi F."/>
            <person name="Huang T."/>
            <person name="Chambers A.H."/>
        </authorList>
    </citation>
    <scope>NUCLEOTIDE SEQUENCE [LARGE SCALE GENOMIC DNA]</scope>
    <source>
        <tissue evidence="1">Leaf</tissue>
    </source>
</reference>
<dbReference type="Proteomes" id="UP000636800">
    <property type="component" value="Chromosome 7"/>
</dbReference>
<dbReference type="AlphaFoldDB" id="A0A835US80"/>
<dbReference type="EMBL" id="JADCNL010000007">
    <property type="protein sequence ID" value="KAG0473769.1"/>
    <property type="molecule type" value="Genomic_DNA"/>
</dbReference>
<name>A0A835US80_VANPL</name>